<evidence type="ECO:0000313" key="4">
    <source>
        <dbReference type="Proteomes" id="UP001499978"/>
    </source>
</evidence>
<dbReference type="InterPro" id="IPR007484">
    <property type="entry name" value="Peptidase_M28"/>
</dbReference>
<sequence length="370" mass="37690">MNFPSTAGVHSGAGPGQASASHDPEEHPLRRKAIWSAGAALVVTAALAISAPTVFAAGKESAADPTPDPSATAAPAVVPTIDVAKVKEHLAKFQQFADENGGNRRSGRAGYSASQNYVVDKLEAAGFTVAIEACPTSSCTGGSNIIADWKGGSDSEVFVLGAHLDGVTAGPGINDNGSGSATILETALTLAQQNPTMAKQVRFAWWADEEQGLNGSAFHVQQLAAADKAKIKGYLNFDMVGSPNGGYFVNNITTPLAATLKSYYDKVGIATEENTEGRNRSDDASFTRGGIPASGVAAGASARMTAAQAGKWGGSANQPYDSCYHAACDTIRNINDTILGHAVNAQITAVYALAVSADGGPGPTPSGPPA</sequence>
<dbReference type="InterPro" id="IPR045175">
    <property type="entry name" value="M28_fam"/>
</dbReference>
<evidence type="ECO:0000256" key="1">
    <source>
        <dbReference type="SAM" id="MobiDB-lite"/>
    </source>
</evidence>
<comment type="caution">
    <text evidence="3">The sequence shown here is derived from an EMBL/GenBank/DDBJ whole genome shotgun (WGS) entry which is preliminary data.</text>
</comment>
<evidence type="ECO:0000313" key="3">
    <source>
        <dbReference type="EMBL" id="GAA2523550.1"/>
    </source>
</evidence>
<protein>
    <recommendedName>
        <fullName evidence="2">Peptidase M28 domain-containing protein</fullName>
    </recommendedName>
</protein>
<dbReference type="Proteomes" id="UP001499978">
    <property type="component" value="Unassembled WGS sequence"/>
</dbReference>
<dbReference type="Gene3D" id="3.40.630.10">
    <property type="entry name" value="Zn peptidases"/>
    <property type="match status" value="1"/>
</dbReference>
<name>A0ABP6AU09_9ACTN</name>
<dbReference type="EMBL" id="BAAARY010000009">
    <property type="protein sequence ID" value="GAA2523550.1"/>
    <property type="molecule type" value="Genomic_DNA"/>
</dbReference>
<dbReference type="PANTHER" id="PTHR12147">
    <property type="entry name" value="METALLOPEPTIDASE M28 FAMILY MEMBER"/>
    <property type="match status" value="1"/>
</dbReference>
<proteinExistence type="predicted"/>
<organism evidence="3 4">
    <name type="scientific">Pilimelia columellifera subsp. columellifera</name>
    <dbReference type="NCBI Taxonomy" id="706583"/>
    <lineage>
        <taxon>Bacteria</taxon>
        <taxon>Bacillati</taxon>
        <taxon>Actinomycetota</taxon>
        <taxon>Actinomycetes</taxon>
        <taxon>Micromonosporales</taxon>
        <taxon>Micromonosporaceae</taxon>
        <taxon>Pilimelia</taxon>
    </lineage>
</organism>
<keyword evidence="4" id="KW-1185">Reference proteome</keyword>
<feature type="domain" description="Peptidase M28" evidence="2">
    <location>
        <begin position="144"/>
        <end position="346"/>
    </location>
</feature>
<accession>A0ABP6AU09</accession>
<feature type="region of interest" description="Disordered" evidence="1">
    <location>
        <begin position="1"/>
        <end position="28"/>
    </location>
</feature>
<gene>
    <name evidence="3" type="ORF">GCM10010201_22370</name>
</gene>
<dbReference type="Pfam" id="PF04389">
    <property type="entry name" value="Peptidase_M28"/>
    <property type="match status" value="1"/>
</dbReference>
<evidence type="ECO:0000259" key="2">
    <source>
        <dbReference type="Pfam" id="PF04389"/>
    </source>
</evidence>
<reference evidence="4" key="1">
    <citation type="journal article" date="2019" name="Int. J. Syst. Evol. Microbiol.">
        <title>The Global Catalogue of Microorganisms (GCM) 10K type strain sequencing project: providing services to taxonomists for standard genome sequencing and annotation.</title>
        <authorList>
            <consortium name="The Broad Institute Genomics Platform"/>
            <consortium name="The Broad Institute Genome Sequencing Center for Infectious Disease"/>
            <person name="Wu L."/>
            <person name="Ma J."/>
        </authorList>
    </citation>
    <scope>NUCLEOTIDE SEQUENCE [LARGE SCALE GENOMIC DNA]</scope>
    <source>
        <strain evidence="4">JCM 3367</strain>
    </source>
</reference>
<dbReference type="PANTHER" id="PTHR12147:SF26">
    <property type="entry name" value="PEPTIDASE M28 DOMAIN-CONTAINING PROTEIN"/>
    <property type="match status" value="1"/>
</dbReference>
<dbReference type="SUPFAM" id="SSF53187">
    <property type="entry name" value="Zn-dependent exopeptidases"/>
    <property type="match status" value="1"/>
</dbReference>